<dbReference type="InterPro" id="IPR001353">
    <property type="entry name" value="Proteasome_sua/b"/>
</dbReference>
<protein>
    <submittedName>
        <fullName evidence="2">Putative Proteasome, alpha subunit</fullName>
    </submittedName>
</protein>
<dbReference type="PATRIC" id="fig|42253.5.peg.789"/>
<dbReference type="EMBL" id="CP011801">
    <property type="protein sequence ID" value="ALA57239.1"/>
    <property type="molecule type" value="Genomic_DNA"/>
</dbReference>
<evidence type="ECO:0000256" key="1">
    <source>
        <dbReference type="SAM" id="MobiDB-lite"/>
    </source>
</evidence>
<reference evidence="2 3" key="1">
    <citation type="journal article" date="2015" name="Proc. Natl. Acad. Sci. U.S.A.">
        <title>Expanded metabolic versatility of ubiquitous nitrite-oxidizing bacteria from the genus Nitrospira.</title>
        <authorList>
            <person name="Koch H."/>
            <person name="Lucker S."/>
            <person name="Albertsen M."/>
            <person name="Kitzinger K."/>
            <person name="Herbold C."/>
            <person name="Spieck E."/>
            <person name="Nielsen P.H."/>
            <person name="Wagner M."/>
            <person name="Daims H."/>
        </authorList>
    </citation>
    <scope>NUCLEOTIDE SEQUENCE [LARGE SCALE GENOMIC DNA]</scope>
    <source>
        <strain evidence="2 3">NSP M-1</strain>
    </source>
</reference>
<evidence type="ECO:0000313" key="2">
    <source>
        <dbReference type="EMBL" id="ALA57239.1"/>
    </source>
</evidence>
<dbReference type="InterPro" id="IPR029055">
    <property type="entry name" value="Ntn_hydrolases_N"/>
</dbReference>
<feature type="region of interest" description="Disordered" evidence="1">
    <location>
        <begin position="197"/>
        <end position="219"/>
    </location>
</feature>
<dbReference type="AlphaFoldDB" id="A0A0K2G8P9"/>
<name>A0A0K2G8P9_NITMO</name>
<dbReference type="Gene3D" id="3.60.20.10">
    <property type="entry name" value="Glutamine Phosphoribosylpyrophosphate, subunit 1, domain 1"/>
    <property type="match status" value="1"/>
</dbReference>
<dbReference type="GO" id="GO:0051603">
    <property type="term" value="P:proteolysis involved in protein catabolic process"/>
    <property type="evidence" value="ECO:0007669"/>
    <property type="project" value="InterPro"/>
</dbReference>
<accession>A0A0K2G8P9</accession>
<dbReference type="STRING" id="42253.NITMOv2_0804"/>
<dbReference type="OrthoDB" id="9813225at2"/>
<organism evidence="2 3">
    <name type="scientific">Nitrospira moscoviensis</name>
    <dbReference type="NCBI Taxonomy" id="42253"/>
    <lineage>
        <taxon>Bacteria</taxon>
        <taxon>Pseudomonadati</taxon>
        <taxon>Nitrospirota</taxon>
        <taxon>Nitrospiria</taxon>
        <taxon>Nitrospirales</taxon>
        <taxon>Nitrospiraceae</taxon>
        <taxon>Nitrospira</taxon>
    </lineage>
</organism>
<dbReference type="KEGG" id="nmv:NITMOv2_0804"/>
<dbReference type="Proteomes" id="UP000069205">
    <property type="component" value="Chromosome"/>
</dbReference>
<dbReference type="GO" id="GO:0005839">
    <property type="term" value="C:proteasome core complex"/>
    <property type="evidence" value="ECO:0007669"/>
    <property type="project" value="InterPro"/>
</dbReference>
<gene>
    <name evidence="2" type="ORF">NITMOv2_0804</name>
</gene>
<evidence type="ECO:0000313" key="3">
    <source>
        <dbReference type="Proteomes" id="UP000069205"/>
    </source>
</evidence>
<keyword evidence="3" id="KW-1185">Reference proteome</keyword>
<feature type="compositionally biased region" description="Basic and acidic residues" evidence="1">
    <location>
        <begin position="197"/>
        <end position="208"/>
    </location>
</feature>
<keyword evidence="2" id="KW-0647">Proteasome</keyword>
<dbReference type="SUPFAM" id="SSF56235">
    <property type="entry name" value="N-terminal nucleophile aminohydrolases (Ntn hydrolases)"/>
    <property type="match status" value="1"/>
</dbReference>
<dbReference type="RefSeq" id="WP_053378609.1">
    <property type="nucleotide sequence ID" value="NZ_CP011801.1"/>
</dbReference>
<sequence>MYEEPYRWVEAVGNRRTYLDEQFKQGSPVVGLTYEGGLALVTLSKGTPKLYEIYDRIALGGMGHPADLEKLRFTLLEMAHTEGFNRSPSDVTGARLVKYGVAPVVKQAFEEVYKAPFILKVLLAELGHKPSRDALLTINYDGTFEETTGCAVLAATPAVQNEMTAYLRQNLSSSQSLGHALGLALRAWALGDRAQRRLDEDKESESGKDAAAQQDARDPAGLAAHLRDNLSEKSVECAVLDRQQTGSSKYRALTADEWQRLLPPEMNAALAR</sequence>
<proteinExistence type="predicted"/>
<dbReference type="Pfam" id="PF00227">
    <property type="entry name" value="Proteasome"/>
    <property type="match status" value="1"/>
</dbReference>